<dbReference type="InterPro" id="IPR001254">
    <property type="entry name" value="Trypsin_dom"/>
</dbReference>
<evidence type="ECO:0000313" key="7">
    <source>
        <dbReference type="Proteomes" id="UP001162156"/>
    </source>
</evidence>
<dbReference type="PROSITE" id="PS50240">
    <property type="entry name" value="TRYPSIN_DOM"/>
    <property type="match status" value="1"/>
</dbReference>
<dbReference type="InterPro" id="IPR050430">
    <property type="entry name" value="Peptidase_S1"/>
</dbReference>
<dbReference type="AlphaFoldDB" id="A0AAV8WPN7"/>
<evidence type="ECO:0000256" key="3">
    <source>
        <dbReference type="ARBA" id="ARBA00022825"/>
    </source>
</evidence>
<evidence type="ECO:0000256" key="4">
    <source>
        <dbReference type="ARBA" id="ARBA00023157"/>
    </source>
</evidence>
<keyword evidence="3" id="KW-0720">Serine protease</keyword>
<dbReference type="PROSITE" id="PS00135">
    <property type="entry name" value="TRYPSIN_SER"/>
    <property type="match status" value="1"/>
</dbReference>
<reference evidence="6" key="1">
    <citation type="journal article" date="2023" name="Insect Mol. Biol.">
        <title>Genome sequencing provides insights into the evolution of gene families encoding plant cell wall-degrading enzymes in longhorned beetles.</title>
        <authorList>
            <person name="Shin N.R."/>
            <person name="Okamura Y."/>
            <person name="Kirsch R."/>
            <person name="Pauchet Y."/>
        </authorList>
    </citation>
    <scope>NUCLEOTIDE SEQUENCE</scope>
    <source>
        <strain evidence="6">RBIC_L_NR</strain>
    </source>
</reference>
<dbReference type="InterPro" id="IPR033116">
    <property type="entry name" value="TRYPSIN_SER"/>
</dbReference>
<protein>
    <recommendedName>
        <fullName evidence="5">Peptidase S1 domain-containing protein</fullName>
    </recommendedName>
</protein>
<dbReference type="Proteomes" id="UP001162156">
    <property type="component" value="Unassembled WGS sequence"/>
</dbReference>
<evidence type="ECO:0000256" key="2">
    <source>
        <dbReference type="ARBA" id="ARBA00022801"/>
    </source>
</evidence>
<dbReference type="SUPFAM" id="SSF50494">
    <property type="entry name" value="Trypsin-like serine proteases"/>
    <property type="match status" value="1"/>
</dbReference>
<comment type="caution">
    <text evidence="6">The sequence shown here is derived from an EMBL/GenBank/DDBJ whole genome shotgun (WGS) entry which is preliminary data.</text>
</comment>
<dbReference type="InterPro" id="IPR043504">
    <property type="entry name" value="Peptidase_S1_PA_chymotrypsin"/>
</dbReference>
<dbReference type="PANTHER" id="PTHR24276">
    <property type="entry name" value="POLYSERASE-RELATED"/>
    <property type="match status" value="1"/>
</dbReference>
<dbReference type="Gene3D" id="2.40.10.10">
    <property type="entry name" value="Trypsin-like serine proteases"/>
    <property type="match status" value="1"/>
</dbReference>
<sequence>MTNIDGHYARVSGWGLDSDNATTISPVLRQVTIPIISNERCNVAYVGVIQDTHICASGLGGRSTCSGDSGGPLTVAGVQVNIYLITIIVELLRASRGEPSFKYKVRIKIVAKDCELSLELNFVRPKGTCTNKLKVKLCFKL</sequence>
<feature type="domain" description="Peptidase S1" evidence="5">
    <location>
        <begin position="1"/>
        <end position="103"/>
    </location>
</feature>
<dbReference type="GO" id="GO:0006508">
    <property type="term" value="P:proteolysis"/>
    <property type="evidence" value="ECO:0007669"/>
    <property type="project" value="UniProtKB-KW"/>
</dbReference>
<dbReference type="GO" id="GO:0004252">
    <property type="term" value="F:serine-type endopeptidase activity"/>
    <property type="evidence" value="ECO:0007669"/>
    <property type="project" value="InterPro"/>
</dbReference>
<keyword evidence="4" id="KW-1015">Disulfide bond</keyword>
<evidence type="ECO:0000259" key="5">
    <source>
        <dbReference type="PROSITE" id="PS50240"/>
    </source>
</evidence>
<evidence type="ECO:0000256" key="1">
    <source>
        <dbReference type="ARBA" id="ARBA00022670"/>
    </source>
</evidence>
<dbReference type="EMBL" id="JANEYF010005380">
    <property type="protein sequence ID" value="KAJ8928411.1"/>
    <property type="molecule type" value="Genomic_DNA"/>
</dbReference>
<organism evidence="6 7">
    <name type="scientific">Rhamnusium bicolor</name>
    <dbReference type="NCBI Taxonomy" id="1586634"/>
    <lineage>
        <taxon>Eukaryota</taxon>
        <taxon>Metazoa</taxon>
        <taxon>Ecdysozoa</taxon>
        <taxon>Arthropoda</taxon>
        <taxon>Hexapoda</taxon>
        <taxon>Insecta</taxon>
        <taxon>Pterygota</taxon>
        <taxon>Neoptera</taxon>
        <taxon>Endopterygota</taxon>
        <taxon>Coleoptera</taxon>
        <taxon>Polyphaga</taxon>
        <taxon>Cucujiformia</taxon>
        <taxon>Chrysomeloidea</taxon>
        <taxon>Cerambycidae</taxon>
        <taxon>Lepturinae</taxon>
        <taxon>Rhagiini</taxon>
        <taxon>Rhamnusium</taxon>
    </lineage>
</organism>
<evidence type="ECO:0000313" key="6">
    <source>
        <dbReference type="EMBL" id="KAJ8928411.1"/>
    </source>
</evidence>
<accession>A0AAV8WPN7</accession>
<keyword evidence="1" id="KW-0645">Protease</keyword>
<gene>
    <name evidence="6" type="ORF">NQ314_019000</name>
</gene>
<keyword evidence="2" id="KW-0378">Hydrolase</keyword>
<name>A0AAV8WPN7_9CUCU</name>
<dbReference type="InterPro" id="IPR009003">
    <property type="entry name" value="Peptidase_S1_PA"/>
</dbReference>
<dbReference type="Pfam" id="PF00089">
    <property type="entry name" value="Trypsin"/>
    <property type="match status" value="1"/>
</dbReference>
<dbReference type="PANTHER" id="PTHR24276:SF91">
    <property type="entry name" value="AT26814P-RELATED"/>
    <property type="match status" value="1"/>
</dbReference>
<proteinExistence type="predicted"/>
<keyword evidence="7" id="KW-1185">Reference proteome</keyword>